<keyword evidence="1" id="KW-1133">Transmembrane helix</keyword>
<dbReference type="EMBL" id="MTBP01000002">
    <property type="protein sequence ID" value="POM24625.1"/>
    <property type="molecule type" value="Genomic_DNA"/>
</dbReference>
<accession>A0A2P4UHT3</accession>
<dbReference type="AlphaFoldDB" id="A0A2P4UHT3"/>
<keyword evidence="4" id="KW-1185">Reference proteome</keyword>
<dbReference type="Proteomes" id="UP000242367">
    <property type="component" value="Unassembled WGS sequence"/>
</dbReference>
<protein>
    <recommendedName>
        <fullName evidence="2">DUF6458 domain-containing protein</fullName>
    </recommendedName>
</protein>
<keyword evidence="1" id="KW-0472">Membrane</keyword>
<evidence type="ECO:0000313" key="4">
    <source>
        <dbReference type="Proteomes" id="UP000242367"/>
    </source>
</evidence>
<reference evidence="3 4" key="1">
    <citation type="journal article" date="2017" name="Chemistry">
        <title>Isolation, Biosynthesis and Chemical Modifications of Rubterolones A-F: Rare Tropolone Alkaloids from Actinomadura sp. 5-2.</title>
        <authorList>
            <person name="Guo H."/>
            <person name="Benndorf R."/>
            <person name="Leichnitz D."/>
            <person name="Klassen J.L."/>
            <person name="Vollmers J."/>
            <person name="Gorls H."/>
            <person name="Steinacker M."/>
            <person name="Weigel C."/>
            <person name="Dahse H.M."/>
            <person name="Kaster A.K."/>
            <person name="de Beer Z.W."/>
            <person name="Poulsen M."/>
            <person name="Beemelmanns C."/>
        </authorList>
    </citation>
    <scope>NUCLEOTIDE SEQUENCE [LARGE SCALE GENOMIC DNA]</scope>
    <source>
        <strain evidence="3 4">5-2</strain>
    </source>
</reference>
<evidence type="ECO:0000256" key="1">
    <source>
        <dbReference type="SAM" id="Phobius"/>
    </source>
</evidence>
<comment type="caution">
    <text evidence="3">The sequence shown here is derived from an EMBL/GenBank/DDBJ whole genome shotgun (WGS) entry which is preliminary data.</text>
</comment>
<feature type="domain" description="DUF6458" evidence="2">
    <location>
        <begin position="1"/>
        <end position="57"/>
    </location>
</feature>
<keyword evidence="1" id="KW-0812">Transmembrane</keyword>
<proteinExistence type="predicted"/>
<dbReference type="RefSeq" id="WP_103563732.1">
    <property type="nucleotide sequence ID" value="NZ_MTBP01000002.1"/>
</dbReference>
<sequence length="83" mass="9287">MTIGGSIALIIIGAILAYAVNYDISGLDIKVVGYILILGGLIGLVFGVVRMASARRRVVERPVDVRERRYYQEYEDAPPDRRY</sequence>
<dbReference type="Pfam" id="PF20059">
    <property type="entry name" value="DUF6458"/>
    <property type="match status" value="1"/>
</dbReference>
<organism evidence="3 4">
    <name type="scientific">Actinomadura rubteroloni</name>
    <dbReference type="NCBI Taxonomy" id="1926885"/>
    <lineage>
        <taxon>Bacteria</taxon>
        <taxon>Bacillati</taxon>
        <taxon>Actinomycetota</taxon>
        <taxon>Actinomycetes</taxon>
        <taxon>Streptosporangiales</taxon>
        <taxon>Thermomonosporaceae</taxon>
        <taxon>Actinomadura</taxon>
    </lineage>
</organism>
<gene>
    <name evidence="3" type="ORF">BTM25_32590</name>
</gene>
<evidence type="ECO:0000259" key="2">
    <source>
        <dbReference type="Pfam" id="PF20059"/>
    </source>
</evidence>
<feature type="transmembrane region" description="Helical" evidence="1">
    <location>
        <begin position="29"/>
        <end position="49"/>
    </location>
</feature>
<evidence type="ECO:0000313" key="3">
    <source>
        <dbReference type="EMBL" id="POM24625.1"/>
    </source>
</evidence>
<name>A0A2P4UHT3_9ACTN</name>
<dbReference type="InterPro" id="IPR045597">
    <property type="entry name" value="DUF6458"/>
</dbReference>